<comment type="similarity">
    <text evidence="1 4">Belongs to the antibiotic N-acetyltransferase family.</text>
</comment>
<dbReference type="RefSeq" id="WP_183276937.1">
    <property type="nucleotide sequence ID" value="NZ_BLZR01000001.1"/>
</dbReference>
<keyword evidence="6" id="KW-1185">Reference proteome</keyword>
<reference evidence="5 6" key="1">
    <citation type="submission" date="2020-07" db="EMBL/GenBank/DDBJ databases">
        <title>A new beta-1,3-glucan-decomposing anaerobic bacterium isolated from anoxic soil subjected to biological soil disinfestation.</title>
        <authorList>
            <person name="Ueki A."/>
            <person name="Tonouchi A."/>
        </authorList>
    </citation>
    <scope>NUCLEOTIDE SEQUENCE [LARGE SCALE GENOMIC DNA]</scope>
    <source>
        <strain evidence="5 6">TW1</strain>
    </source>
</reference>
<keyword evidence="4" id="KW-0046">Antibiotic resistance</keyword>
<dbReference type="EMBL" id="BLZR01000001">
    <property type="protein sequence ID" value="GFP75434.1"/>
    <property type="molecule type" value="Genomic_DNA"/>
</dbReference>
<keyword evidence="3 4" id="KW-0012">Acyltransferase</keyword>
<evidence type="ECO:0000256" key="1">
    <source>
        <dbReference type="ARBA" id="ARBA00006383"/>
    </source>
</evidence>
<dbReference type="GO" id="GO:0046677">
    <property type="term" value="P:response to antibiotic"/>
    <property type="evidence" value="ECO:0007669"/>
    <property type="project" value="UniProtKB-KW"/>
</dbReference>
<dbReference type="InterPro" id="IPR003679">
    <property type="entry name" value="Amioglycoside_AcTrfase"/>
</dbReference>
<dbReference type="GO" id="GO:0046353">
    <property type="term" value="F:aminoglycoside 3-N-acetyltransferase activity"/>
    <property type="evidence" value="ECO:0007669"/>
    <property type="project" value="UniProtKB-EC"/>
</dbReference>
<evidence type="ECO:0000256" key="4">
    <source>
        <dbReference type="RuleBase" id="RU365031"/>
    </source>
</evidence>
<proteinExistence type="inferred from homology"/>
<dbReference type="PANTHER" id="PTHR11104:SF0">
    <property type="entry name" value="SPBETA PROPHAGE-DERIVED AMINOGLYCOSIDE N(3')-ACETYLTRANSFERASE-LIKE PROTEIN YOKD"/>
    <property type="match status" value="1"/>
</dbReference>
<dbReference type="EC" id="2.3.1.-" evidence="4"/>
<dbReference type="AlphaFoldDB" id="A0A6V8SDW9"/>
<comment type="catalytic activity">
    <reaction evidence="4">
        <text>a 2-deoxystreptamine antibiotic + acetyl-CoA = an N(3)-acetyl-2-deoxystreptamine antibiotic + CoA + H(+)</text>
        <dbReference type="Rhea" id="RHEA:12665"/>
        <dbReference type="ChEBI" id="CHEBI:15378"/>
        <dbReference type="ChEBI" id="CHEBI:57287"/>
        <dbReference type="ChEBI" id="CHEBI:57288"/>
        <dbReference type="ChEBI" id="CHEBI:57921"/>
        <dbReference type="ChEBI" id="CHEBI:77452"/>
        <dbReference type="EC" id="2.3.1.81"/>
    </reaction>
</comment>
<name>A0A6V8SDW9_9CLOT</name>
<dbReference type="PANTHER" id="PTHR11104">
    <property type="entry name" value="AMINOGLYCOSIDE N3-ACETYLTRANSFERASE"/>
    <property type="match status" value="1"/>
</dbReference>
<protein>
    <recommendedName>
        <fullName evidence="4">Aminoglycoside N(3)-acetyltransferase</fullName>
        <ecNumber evidence="4">2.3.1.-</ecNumber>
    </recommendedName>
</protein>
<dbReference type="Pfam" id="PF02522">
    <property type="entry name" value="Antibiotic_NAT"/>
    <property type="match status" value="1"/>
</dbReference>
<dbReference type="SUPFAM" id="SSF110710">
    <property type="entry name" value="TTHA0583/YokD-like"/>
    <property type="match status" value="1"/>
</dbReference>
<evidence type="ECO:0000313" key="5">
    <source>
        <dbReference type="EMBL" id="GFP75434.1"/>
    </source>
</evidence>
<sequence length="270" mass="30374">MNERNIIMETKKPNTVKTLYEDFLNLGVNSSDIVLVHSSMSSMGWICGGAQSVITALKEAVGSDGTIVMPAQSGDWSDPSGWENPPVPKEWIQMIYDNMPAFDPAVTPTRGMGRIAELFRTVPNTIRSNHPQRSFSANGKDAAYITEDHPLTPQFGIKSPLGKMYNLKTKVLLLGVGYDSCTSFHLSETFIKEMPKERLGTAILENGQRCWKWFEDYAYDIDGFELIGKEFEGKYNVQIGKVGNADCRLFDMKEAVDFAKERLSKYRFNK</sequence>
<evidence type="ECO:0000313" key="6">
    <source>
        <dbReference type="Proteomes" id="UP000580568"/>
    </source>
</evidence>
<organism evidence="5 6">
    <name type="scientific">Clostridium fungisolvens</name>
    <dbReference type="NCBI Taxonomy" id="1604897"/>
    <lineage>
        <taxon>Bacteria</taxon>
        <taxon>Bacillati</taxon>
        <taxon>Bacillota</taxon>
        <taxon>Clostridia</taxon>
        <taxon>Eubacteriales</taxon>
        <taxon>Clostridiaceae</taxon>
        <taxon>Clostridium</taxon>
    </lineage>
</organism>
<evidence type="ECO:0000256" key="2">
    <source>
        <dbReference type="ARBA" id="ARBA00022679"/>
    </source>
</evidence>
<evidence type="ECO:0000256" key="3">
    <source>
        <dbReference type="ARBA" id="ARBA00023315"/>
    </source>
</evidence>
<keyword evidence="2 4" id="KW-0808">Transferase</keyword>
<accession>A0A6V8SDW9</accession>
<dbReference type="InterPro" id="IPR028345">
    <property type="entry name" value="Antibiotic_NAT-like"/>
</dbReference>
<dbReference type="Proteomes" id="UP000580568">
    <property type="component" value="Unassembled WGS sequence"/>
</dbReference>
<gene>
    <name evidence="5" type="ORF">bsdtw1_01514</name>
</gene>
<comment type="caution">
    <text evidence="5">The sequence shown here is derived from an EMBL/GenBank/DDBJ whole genome shotgun (WGS) entry which is preliminary data.</text>
</comment>